<dbReference type="EMBL" id="MWDQ01000147">
    <property type="protein sequence ID" value="OQB71893.1"/>
    <property type="molecule type" value="Genomic_DNA"/>
</dbReference>
<name>A0A1V6C4N9_UNCT6</name>
<feature type="domain" description="PPC" evidence="1">
    <location>
        <begin position="6"/>
        <end position="146"/>
    </location>
</feature>
<dbReference type="PROSITE" id="PS51742">
    <property type="entry name" value="PPC"/>
    <property type="match status" value="1"/>
</dbReference>
<accession>A0A1V6C4N9</accession>
<sequence>MKFNQAEIKRVFIVKLEDNDALPDIIEKFALEHKINSGLCIMVGGIKKGKIIAGPENPDASPIITMPQEIEGVSEILGVGTIFPDENNIPKLHMHAAAGRKKNTLVGCIREGISVWKIVEFIIIELSGSKAVRKKDRDAGFFVLEP</sequence>
<evidence type="ECO:0000259" key="1">
    <source>
        <dbReference type="PROSITE" id="PS51742"/>
    </source>
</evidence>
<protein>
    <recommendedName>
        <fullName evidence="1">PPC domain-containing protein</fullName>
    </recommendedName>
</protein>
<dbReference type="PANTHER" id="PTHR34988">
    <property type="entry name" value="PROTEIN, PUTATIVE-RELATED"/>
    <property type="match status" value="1"/>
</dbReference>
<gene>
    <name evidence="2" type="ORF">BWX89_01560</name>
</gene>
<dbReference type="AlphaFoldDB" id="A0A1V6C4N9"/>
<dbReference type="SUPFAM" id="SSF117856">
    <property type="entry name" value="AF0104/ALDC/Ptd012-like"/>
    <property type="match status" value="1"/>
</dbReference>
<dbReference type="PANTHER" id="PTHR34988:SF1">
    <property type="entry name" value="DNA-BINDING PROTEIN"/>
    <property type="match status" value="1"/>
</dbReference>
<dbReference type="Pfam" id="PF03479">
    <property type="entry name" value="PCC"/>
    <property type="match status" value="1"/>
</dbReference>
<dbReference type="Proteomes" id="UP000485562">
    <property type="component" value="Unassembled WGS sequence"/>
</dbReference>
<proteinExistence type="predicted"/>
<dbReference type="InterPro" id="IPR005175">
    <property type="entry name" value="PPC_dom"/>
</dbReference>
<evidence type="ECO:0000313" key="2">
    <source>
        <dbReference type="EMBL" id="OQB71893.1"/>
    </source>
</evidence>
<dbReference type="CDD" id="cd11378">
    <property type="entry name" value="DUF296"/>
    <property type="match status" value="1"/>
</dbReference>
<comment type="caution">
    <text evidence="2">The sequence shown here is derived from an EMBL/GenBank/DDBJ whole genome shotgun (WGS) entry which is preliminary data.</text>
</comment>
<dbReference type="Gene3D" id="3.30.1330.80">
    <property type="entry name" value="Hypothetical protein, similar to alpha- acetolactate decarboxylase, domain 2"/>
    <property type="match status" value="1"/>
</dbReference>
<reference evidence="2" key="1">
    <citation type="submission" date="2017-02" db="EMBL/GenBank/DDBJ databases">
        <title>Delving into the versatile metabolic prowess of the omnipresent phylum Bacteroidetes.</title>
        <authorList>
            <person name="Nobu M.K."/>
            <person name="Mei R."/>
            <person name="Narihiro T."/>
            <person name="Kuroda K."/>
            <person name="Liu W.-T."/>
        </authorList>
    </citation>
    <scope>NUCLEOTIDE SEQUENCE</scope>
    <source>
        <strain evidence="2">ADurb.Bin131</strain>
    </source>
</reference>
<organism evidence="2">
    <name type="scientific">candidate division TA06 bacterium ADurb.Bin131</name>
    <dbReference type="NCBI Taxonomy" id="1852827"/>
    <lineage>
        <taxon>Bacteria</taxon>
        <taxon>Bacteria division TA06</taxon>
    </lineage>
</organism>